<evidence type="ECO:0000313" key="2">
    <source>
        <dbReference type="EMBL" id="PIS08840.1"/>
    </source>
</evidence>
<evidence type="ECO:0008006" key="4">
    <source>
        <dbReference type="Google" id="ProtNLM"/>
    </source>
</evidence>
<proteinExistence type="predicted"/>
<evidence type="ECO:0000313" key="3">
    <source>
        <dbReference type="Proteomes" id="UP000230093"/>
    </source>
</evidence>
<accession>A0A2H0W848</accession>
<keyword evidence="1" id="KW-0472">Membrane</keyword>
<dbReference type="EMBL" id="PEZT01000028">
    <property type="protein sequence ID" value="PIS08840.1"/>
    <property type="molecule type" value="Genomic_DNA"/>
</dbReference>
<feature type="transmembrane region" description="Helical" evidence="1">
    <location>
        <begin position="12"/>
        <end position="30"/>
    </location>
</feature>
<keyword evidence="1" id="KW-0812">Transmembrane</keyword>
<name>A0A2H0W848_9BACT</name>
<dbReference type="Proteomes" id="UP000230093">
    <property type="component" value="Unassembled WGS sequence"/>
</dbReference>
<keyword evidence="1" id="KW-1133">Transmembrane helix</keyword>
<dbReference type="AlphaFoldDB" id="A0A2H0W848"/>
<reference evidence="3" key="1">
    <citation type="submission" date="2017-09" db="EMBL/GenBank/DDBJ databases">
        <title>Depth-based differentiation of microbial function through sediment-hosted aquifers and enrichment of novel symbionts in the deep terrestrial subsurface.</title>
        <authorList>
            <person name="Probst A.J."/>
            <person name="Ladd B."/>
            <person name="Jarett J.K."/>
            <person name="Geller-Mcgrath D.E."/>
            <person name="Sieber C.M.K."/>
            <person name="Emerson J.B."/>
            <person name="Anantharaman K."/>
            <person name="Thomas B.C."/>
            <person name="Malmstrom R."/>
            <person name="Stieglmeier M."/>
            <person name="Klingl A."/>
            <person name="Woyke T."/>
            <person name="Ryan C.M."/>
            <person name="Banfield J.F."/>
        </authorList>
    </citation>
    <scope>NUCLEOTIDE SEQUENCE [LARGE SCALE GENOMIC DNA]</scope>
</reference>
<gene>
    <name evidence="2" type="ORF">COT75_05170</name>
</gene>
<comment type="caution">
    <text evidence="2">The sequence shown here is derived from an EMBL/GenBank/DDBJ whole genome shotgun (WGS) entry which is preliminary data.</text>
</comment>
<organism evidence="2 3">
    <name type="scientific">Candidatus Beckwithbacteria bacterium CG10_big_fil_rev_8_21_14_0_10_34_10</name>
    <dbReference type="NCBI Taxonomy" id="1974495"/>
    <lineage>
        <taxon>Bacteria</taxon>
        <taxon>Candidatus Beckwithiibacteriota</taxon>
    </lineage>
</organism>
<dbReference type="GO" id="GO:0005886">
    <property type="term" value="C:plasma membrane"/>
    <property type="evidence" value="ECO:0007669"/>
    <property type="project" value="InterPro"/>
</dbReference>
<protein>
    <recommendedName>
        <fullName evidence="4">Bacterial spore germination immunoglobulin-like domain-containing protein</fullName>
    </recommendedName>
</protein>
<sequence length="188" mass="20718">MATVEKPRLAQNLLLAAGAVLIVMAVYSYFKSKKEGDVLPLAEEIIVQEEGVVRKSGEEFEVLTEEEVLKIKEEVDGVLESAGEKTTLVDMAETGALGEVSQAFSDGKFYFRLNAQGLISMEKGYYYEAWLKNEDVLSIGRVEVSLTGEGVLYYTASIDRSDYTAVMVTLEPEDGNPEPAKIILEAEF</sequence>
<evidence type="ECO:0000256" key="1">
    <source>
        <dbReference type="SAM" id="Phobius"/>
    </source>
</evidence>